<dbReference type="AlphaFoldDB" id="A0AAV9WV27"/>
<evidence type="ECO:0000313" key="2">
    <source>
        <dbReference type="Proteomes" id="UP001365542"/>
    </source>
</evidence>
<dbReference type="Pfam" id="PF05704">
    <property type="entry name" value="Caps_synth"/>
    <property type="match status" value="1"/>
</dbReference>
<dbReference type="EMBL" id="JAVHJO010000015">
    <property type="protein sequence ID" value="KAK6527431.1"/>
    <property type="molecule type" value="Genomic_DNA"/>
</dbReference>
<dbReference type="Proteomes" id="UP001365542">
    <property type="component" value="Unassembled WGS sequence"/>
</dbReference>
<dbReference type="SUPFAM" id="SSF53448">
    <property type="entry name" value="Nucleotide-diphospho-sugar transferases"/>
    <property type="match status" value="1"/>
</dbReference>
<protein>
    <recommendedName>
        <fullName evidence="3">Capsule polysaccharide biosynthesis protein</fullName>
    </recommendedName>
</protein>
<dbReference type="InterPro" id="IPR008441">
    <property type="entry name" value="AfumC-like_glycosyl_Trfase"/>
</dbReference>
<comment type="caution">
    <text evidence="1">The sequence shown here is derived from an EMBL/GenBank/DDBJ whole genome shotgun (WGS) entry which is preliminary data.</text>
</comment>
<keyword evidence="2" id="KW-1185">Reference proteome</keyword>
<accession>A0AAV9WV27</accession>
<name>A0AAV9WV27_9PEZI</name>
<gene>
    <name evidence="1" type="ORF">TWF694_004420</name>
</gene>
<dbReference type="Gene3D" id="3.90.550.20">
    <property type="match status" value="1"/>
</dbReference>
<organism evidence="1 2">
    <name type="scientific">Orbilia ellipsospora</name>
    <dbReference type="NCBI Taxonomy" id="2528407"/>
    <lineage>
        <taxon>Eukaryota</taxon>
        <taxon>Fungi</taxon>
        <taxon>Dikarya</taxon>
        <taxon>Ascomycota</taxon>
        <taxon>Pezizomycotina</taxon>
        <taxon>Orbiliomycetes</taxon>
        <taxon>Orbiliales</taxon>
        <taxon>Orbiliaceae</taxon>
        <taxon>Orbilia</taxon>
    </lineage>
</organism>
<reference evidence="1 2" key="1">
    <citation type="submission" date="2019-10" db="EMBL/GenBank/DDBJ databases">
        <authorList>
            <person name="Palmer J.M."/>
        </authorList>
    </citation>
    <scope>NUCLEOTIDE SEQUENCE [LARGE SCALE GENOMIC DNA]</scope>
    <source>
        <strain evidence="1 2">TWF694</strain>
    </source>
</reference>
<proteinExistence type="predicted"/>
<sequence>MVQKFEIPEEFRSELRYVQPHDNRTDAEIIQVLTSPKPITSERNLWGFWHSGVESMPGWCQRNVASWVRLCGPTWNIRILDMVEGSANNALKWVDPSLLPEAFVNKTMDGPWVGPHSADMLRGAVLYTYGGAWMDVGCVMIRPLHRIFWQQLEDPSLPYEICVPWLFDSMMANHFVAARKGNKFIKAWHDLFLHFWKGRRNIEGIGHEPLIKFCETMGMGGYAKAGFIWDMKVDGFTLNQYASQVLAWWRLCIIDGGDHEGEFDYADYAETHIFWIRGFKEMYGAQVVVGFEGQDLFDAFSTRLDADPESEEYQKAYKVVWGLLTKCCWQKVSHAKELTTRPDLGLLWSMNDKTDAAPGTFAELLRYGAENFQQVREEVLTKDWKKSDFVMHKGLYEV</sequence>
<dbReference type="GO" id="GO:0016757">
    <property type="term" value="F:glycosyltransferase activity"/>
    <property type="evidence" value="ECO:0007669"/>
    <property type="project" value="InterPro"/>
</dbReference>
<dbReference type="InterPro" id="IPR029044">
    <property type="entry name" value="Nucleotide-diphossugar_trans"/>
</dbReference>
<evidence type="ECO:0008006" key="3">
    <source>
        <dbReference type="Google" id="ProtNLM"/>
    </source>
</evidence>
<evidence type="ECO:0000313" key="1">
    <source>
        <dbReference type="EMBL" id="KAK6527431.1"/>
    </source>
</evidence>